<reference evidence="8" key="1">
    <citation type="journal article" date="2021" name="Nat. Commun.">
        <title>Genetic determinants of endophytism in the Arabidopsis root mycobiome.</title>
        <authorList>
            <person name="Mesny F."/>
            <person name="Miyauchi S."/>
            <person name="Thiergart T."/>
            <person name="Pickel B."/>
            <person name="Atanasova L."/>
            <person name="Karlsson M."/>
            <person name="Huettel B."/>
            <person name="Barry K.W."/>
            <person name="Haridas S."/>
            <person name="Chen C."/>
            <person name="Bauer D."/>
            <person name="Andreopoulos W."/>
            <person name="Pangilinan J."/>
            <person name="LaButti K."/>
            <person name="Riley R."/>
            <person name="Lipzen A."/>
            <person name="Clum A."/>
            <person name="Drula E."/>
            <person name="Henrissat B."/>
            <person name="Kohler A."/>
            <person name="Grigoriev I.V."/>
            <person name="Martin F.M."/>
            <person name="Hacquard S."/>
        </authorList>
    </citation>
    <scope>NUCLEOTIDE SEQUENCE</scope>
    <source>
        <strain evidence="8">MPI-CAGE-AT-0021</strain>
    </source>
</reference>
<dbReference type="EMBL" id="JAGMUU010000001">
    <property type="protein sequence ID" value="KAH7162850.1"/>
    <property type="molecule type" value="Genomic_DNA"/>
</dbReference>
<keyword evidence="6" id="KW-1133">Transmembrane helix</keyword>
<feature type="region of interest" description="Disordered" evidence="5">
    <location>
        <begin position="231"/>
        <end position="264"/>
    </location>
</feature>
<evidence type="ECO:0000256" key="5">
    <source>
        <dbReference type="SAM" id="MobiDB-lite"/>
    </source>
</evidence>
<dbReference type="Proteomes" id="UP000717696">
    <property type="component" value="Unassembled WGS sequence"/>
</dbReference>
<dbReference type="Gene3D" id="6.10.250.2930">
    <property type="match status" value="1"/>
</dbReference>
<evidence type="ECO:0000313" key="8">
    <source>
        <dbReference type="EMBL" id="KAH7162850.1"/>
    </source>
</evidence>
<keyword evidence="7" id="KW-0732">Signal</keyword>
<comment type="caution">
    <text evidence="8">The sequence shown here is derived from an EMBL/GenBank/DDBJ whole genome shotgun (WGS) entry which is preliminary data.</text>
</comment>
<feature type="compositionally biased region" description="Low complexity" evidence="5">
    <location>
        <begin position="286"/>
        <end position="306"/>
    </location>
</feature>
<evidence type="ECO:0000256" key="2">
    <source>
        <dbReference type="ARBA" id="ARBA00022679"/>
    </source>
</evidence>
<feature type="region of interest" description="Disordered" evidence="5">
    <location>
        <begin position="137"/>
        <end position="197"/>
    </location>
</feature>
<evidence type="ECO:0000256" key="7">
    <source>
        <dbReference type="SAM" id="SignalP"/>
    </source>
</evidence>
<dbReference type="InterPro" id="IPR044912">
    <property type="entry name" value="Egfr_JX_dom"/>
</dbReference>
<dbReference type="CDD" id="cd12087">
    <property type="entry name" value="TM_EGFR-like"/>
    <property type="match status" value="1"/>
</dbReference>
<evidence type="ECO:0000256" key="6">
    <source>
        <dbReference type="SAM" id="Phobius"/>
    </source>
</evidence>
<proteinExistence type="predicted"/>
<keyword evidence="6" id="KW-0812">Transmembrane</keyword>
<name>A0A9P9JL75_9HYPO</name>
<feature type="signal peptide" evidence="7">
    <location>
        <begin position="1"/>
        <end position="25"/>
    </location>
</feature>
<feature type="chain" id="PRO_5040483398" description="receptor protein-tyrosine kinase" evidence="7">
    <location>
        <begin position="26"/>
        <end position="438"/>
    </location>
</feature>
<accession>A0A9P9JL75</accession>
<gene>
    <name evidence="8" type="ORF">B0J13DRAFT_22028</name>
</gene>
<feature type="transmembrane region" description="Helical" evidence="6">
    <location>
        <begin position="203"/>
        <end position="225"/>
    </location>
</feature>
<sequence length="438" mass="45769">MALHKLPISLRLLLVASLCTSAASAVPAYRIFRRADSCDADQVTCPSILPSNFCCAEDTKCIALAGGTTAVCCPSDQDCSLIKPITCNLSEQNVALRPNASIKTTVFNVELETCGDGTCCPFGYTCKDDSECIMSDDQSEAPAGSETSASSTAGPSATSTTNPSSTGTASTTGAPSSTTVPSESSGSDDDSDSNNSGPATTSIIGGVIGGCLVLLVIAIIVFLCIRRRNKGDGGNSEKGGHRAFGHARAASSTGSFGNIISEPITQPNSYRTDFILKSSTPSTVVSRATPPSTGSRTTPSTAGSRTLVRSFSNSTRISPTPPRIRISIPNPFNSPGASPGVHSAQPSLFNEGLPRHGNVRLLPIRSMRASSQYYSQRPTTPELQREPSSESINVFADPGTVKARPLTRATTFTDMMDEADLGEVRRGRPYVPGTTPRI</sequence>
<keyword evidence="3" id="KW-0418">Kinase</keyword>
<evidence type="ECO:0000313" key="9">
    <source>
        <dbReference type="Proteomes" id="UP000717696"/>
    </source>
</evidence>
<keyword evidence="2" id="KW-0808">Transferase</keyword>
<keyword evidence="4" id="KW-0829">Tyrosine-protein kinase</keyword>
<protein>
    <recommendedName>
        <fullName evidence="1">receptor protein-tyrosine kinase</fullName>
        <ecNumber evidence="1">2.7.10.1</ecNumber>
    </recommendedName>
</protein>
<dbReference type="AlphaFoldDB" id="A0A9P9JL75"/>
<dbReference type="GO" id="GO:0004714">
    <property type="term" value="F:transmembrane receptor protein tyrosine kinase activity"/>
    <property type="evidence" value="ECO:0007669"/>
    <property type="project" value="UniProtKB-EC"/>
</dbReference>
<evidence type="ECO:0000256" key="4">
    <source>
        <dbReference type="ARBA" id="ARBA00023137"/>
    </source>
</evidence>
<feature type="region of interest" description="Disordered" evidence="5">
    <location>
        <begin position="281"/>
        <end position="306"/>
    </location>
</feature>
<feature type="compositionally biased region" description="Low complexity" evidence="5">
    <location>
        <begin position="140"/>
        <end position="185"/>
    </location>
</feature>
<organism evidence="8 9">
    <name type="scientific">Dactylonectria estremocensis</name>
    <dbReference type="NCBI Taxonomy" id="1079267"/>
    <lineage>
        <taxon>Eukaryota</taxon>
        <taxon>Fungi</taxon>
        <taxon>Dikarya</taxon>
        <taxon>Ascomycota</taxon>
        <taxon>Pezizomycotina</taxon>
        <taxon>Sordariomycetes</taxon>
        <taxon>Hypocreomycetidae</taxon>
        <taxon>Hypocreales</taxon>
        <taxon>Nectriaceae</taxon>
        <taxon>Dactylonectria</taxon>
    </lineage>
</organism>
<keyword evidence="9" id="KW-1185">Reference proteome</keyword>
<dbReference type="EC" id="2.7.10.1" evidence="1"/>
<evidence type="ECO:0000256" key="1">
    <source>
        <dbReference type="ARBA" id="ARBA00011902"/>
    </source>
</evidence>
<feature type="compositionally biased region" description="Polar residues" evidence="5">
    <location>
        <begin position="251"/>
        <end position="264"/>
    </location>
</feature>
<dbReference type="OrthoDB" id="5338512at2759"/>
<evidence type="ECO:0000256" key="3">
    <source>
        <dbReference type="ARBA" id="ARBA00022777"/>
    </source>
</evidence>
<keyword evidence="6" id="KW-0472">Membrane</keyword>